<dbReference type="PANTHER" id="PTHR12677">
    <property type="entry name" value="GOLGI APPARATUS MEMBRANE PROTEIN TVP38-RELATED"/>
    <property type="match status" value="1"/>
</dbReference>
<comment type="subcellular location">
    <subcellularLocation>
        <location evidence="1 6">Cell membrane</location>
        <topology evidence="1 6">Multi-pass membrane protein</topology>
    </subcellularLocation>
</comment>
<protein>
    <recommendedName>
        <fullName evidence="6">TVP38/TMEM64 family membrane protein</fullName>
    </recommendedName>
</protein>
<keyword evidence="3 6" id="KW-0812">Transmembrane</keyword>
<evidence type="ECO:0000313" key="9">
    <source>
        <dbReference type="Proteomes" id="UP000322918"/>
    </source>
</evidence>
<feature type="domain" description="VTT" evidence="7">
    <location>
        <begin position="84"/>
        <end position="199"/>
    </location>
</feature>
<organism evidence="8 9">
    <name type="scientific">Arcticibacter tournemirensis</name>
    <dbReference type="NCBI Taxonomy" id="699437"/>
    <lineage>
        <taxon>Bacteria</taxon>
        <taxon>Pseudomonadati</taxon>
        <taxon>Bacteroidota</taxon>
        <taxon>Sphingobacteriia</taxon>
        <taxon>Sphingobacteriales</taxon>
        <taxon>Sphingobacteriaceae</taxon>
        <taxon>Arcticibacter</taxon>
    </lineage>
</organism>
<dbReference type="RefSeq" id="WP_141814375.1">
    <property type="nucleotide sequence ID" value="NZ_VFPL01000001.1"/>
</dbReference>
<evidence type="ECO:0000256" key="4">
    <source>
        <dbReference type="ARBA" id="ARBA00022989"/>
    </source>
</evidence>
<evidence type="ECO:0000256" key="6">
    <source>
        <dbReference type="RuleBase" id="RU366058"/>
    </source>
</evidence>
<evidence type="ECO:0000256" key="5">
    <source>
        <dbReference type="ARBA" id="ARBA00023136"/>
    </source>
</evidence>
<feature type="transmembrane region" description="Helical" evidence="6">
    <location>
        <begin position="63"/>
        <end position="95"/>
    </location>
</feature>
<feature type="transmembrane region" description="Helical" evidence="6">
    <location>
        <begin position="209"/>
        <end position="230"/>
    </location>
</feature>
<dbReference type="AlphaFoldDB" id="A0A5M9HFT2"/>
<feature type="transmembrane region" description="Helical" evidence="6">
    <location>
        <begin position="15"/>
        <end position="34"/>
    </location>
</feature>
<proteinExistence type="inferred from homology"/>
<keyword evidence="4 6" id="KW-1133">Transmembrane helix</keyword>
<dbReference type="InterPro" id="IPR015414">
    <property type="entry name" value="TMEM64"/>
</dbReference>
<reference evidence="8 9" key="1">
    <citation type="submission" date="2019-09" db="EMBL/GenBank/DDBJ databases">
        <title>Pararcticibacter amylolyticus gen. nov., sp. nov., isolated from a rottenly hemp rope, and reclassification of Pedobacter tournemirensis as Pararcticibacter tournemirensis comb. nov.</title>
        <authorList>
            <person name="Cai Y."/>
        </authorList>
    </citation>
    <scope>NUCLEOTIDE SEQUENCE [LARGE SCALE GENOMIC DNA]</scope>
    <source>
        <strain evidence="8 9">TF5-37.2-LB10</strain>
    </source>
</reference>
<keyword evidence="9" id="KW-1185">Reference proteome</keyword>
<name>A0A5M9HFT2_9SPHI</name>
<gene>
    <name evidence="8" type="ORF">F1649_06360</name>
</gene>
<dbReference type="GO" id="GO:0005886">
    <property type="term" value="C:plasma membrane"/>
    <property type="evidence" value="ECO:0007669"/>
    <property type="project" value="UniProtKB-SubCell"/>
</dbReference>
<evidence type="ECO:0000256" key="3">
    <source>
        <dbReference type="ARBA" id="ARBA00022692"/>
    </source>
</evidence>
<dbReference type="EMBL" id="VWNE01000008">
    <property type="protein sequence ID" value="KAA8484391.1"/>
    <property type="molecule type" value="Genomic_DNA"/>
</dbReference>
<evidence type="ECO:0000256" key="2">
    <source>
        <dbReference type="ARBA" id="ARBA00022475"/>
    </source>
</evidence>
<keyword evidence="5 6" id="KW-0472">Membrane</keyword>
<sequence>MPDNIKEIVKKHKNLPLWISLAIIILLVGSYFIIPSFHQQVNEGFQVLMSKDKQRAEAWVKQFGLWGPAIIIITMTLQAFLLFIPNFLLMIVAVICYGPWWGSLISIFAVLGASTAGYYTGIYLGPYALKKLIGEKTQKSIQSWVHRYGIGVVAVIRTSPILPNDALHFVAGLLRMGFLRYILATVAGTLPLVILIAVFTGEESMDKAILWISVISTILFLIYVLVDFIIRKRKRQTMRLTGYENDQNNVSR</sequence>
<evidence type="ECO:0000259" key="7">
    <source>
        <dbReference type="Pfam" id="PF09335"/>
    </source>
</evidence>
<keyword evidence="2 6" id="KW-1003">Cell membrane</keyword>
<comment type="similarity">
    <text evidence="6">Belongs to the TVP38/TMEM64 family.</text>
</comment>
<dbReference type="OrthoDB" id="9812980at2"/>
<accession>A0A5M9HFT2</accession>
<evidence type="ECO:0000256" key="1">
    <source>
        <dbReference type="ARBA" id="ARBA00004651"/>
    </source>
</evidence>
<dbReference type="InterPro" id="IPR032816">
    <property type="entry name" value="VTT_dom"/>
</dbReference>
<feature type="transmembrane region" description="Helical" evidence="6">
    <location>
        <begin position="101"/>
        <end position="129"/>
    </location>
</feature>
<dbReference type="PANTHER" id="PTHR12677:SF59">
    <property type="entry name" value="GOLGI APPARATUS MEMBRANE PROTEIN TVP38-RELATED"/>
    <property type="match status" value="1"/>
</dbReference>
<dbReference type="Proteomes" id="UP000322918">
    <property type="component" value="Unassembled WGS sequence"/>
</dbReference>
<dbReference type="Pfam" id="PF09335">
    <property type="entry name" value="VTT_dom"/>
    <property type="match status" value="1"/>
</dbReference>
<evidence type="ECO:0000313" key="8">
    <source>
        <dbReference type="EMBL" id="KAA8484391.1"/>
    </source>
</evidence>
<comment type="caution">
    <text evidence="8">The sequence shown here is derived from an EMBL/GenBank/DDBJ whole genome shotgun (WGS) entry which is preliminary data.</text>
</comment>
<feature type="transmembrane region" description="Helical" evidence="6">
    <location>
        <begin position="178"/>
        <end position="197"/>
    </location>
</feature>